<organism evidence="14 15">
    <name type="scientific">Actinacidiphila acididurans</name>
    <dbReference type="NCBI Taxonomy" id="2784346"/>
    <lineage>
        <taxon>Bacteria</taxon>
        <taxon>Bacillati</taxon>
        <taxon>Actinomycetota</taxon>
        <taxon>Actinomycetes</taxon>
        <taxon>Kitasatosporales</taxon>
        <taxon>Streptomycetaceae</taxon>
        <taxon>Actinacidiphila</taxon>
    </lineage>
</organism>
<dbReference type="PROSITE" id="PS00108">
    <property type="entry name" value="PROTEIN_KINASE_ST"/>
    <property type="match status" value="1"/>
</dbReference>
<dbReference type="InterPro" id="IPR000719">
    <property type="entry name" value="Prot_kinase_dom"/>
</dbReference>
<reference evidence="14 15" key="1">
    <citation type="submission" date="2021-01" db="EMBL/GenBank/DDBJ databases">
        <title>Streptomyces acididurans sp. nov., isolated from a peat swamp forest soil.</title>
        <authorList>
            <person name="Chantavorakit T."/>
            <person name="Duangmal K."/>
        </authorList>
    </citation>
    <scope>NUCLEOTIDE SEQUENCE [LARGE SCALE GENOMIC DNA]</scope>
    <source>
        <strain evidence="14 15">KK5PA1</strain>
    </source>
</reference>
<evidence type="ECO:0000256" key="8">
    <source>
        <dbReference type="PROSITE-ProRule" id="PRU10141"/>
    </source>
</evidence>
<keyword evidence="10" id="KW-0812">Transmembrane</keyword>
<evidence type="ECO:0000256" key="5">
    <source>
        <dbReference type="ARBA" id="ARBA00022840"/>
    </source>
</evidence>
<dbReference type="Proteomes" id="UP000749040">
    <property type="component" value="Unassembled WGS sequence"/>
</dbReference>
<keyword evidence="6 7" id="KW-0326">Glycosidase</keyword>
<dbReference type="InterPro" id="IPR011009">
    <property type="entry name" value="Kinase-like_dom_sf"/>
</dbReference>
<feature type="domain" description="HTH cro/C1-type" evidence="12">
    <location>
        <begin position="1"/>
        <end position="46"/>
    </location>
</feature>
<feature type="domain" description="Protein kinase" evidence="11">
    <location>
        <begin position="160"/>
        <end position="422"/>
    </location>
</feature>
<keyword evidence="15" id="KW-1185">Reference proteome</keyword>
<dbReference type="CDD" id="cd00093">
    <property type="entry name" value="HTH_XRE"/>
    <property type="match status" value="1"/>
</dbReference>
<evidence type="ECO:0000256" key="9">
    <source>
        <dbReference type="SAM" id="MobiDB-lite"/>
    </source>
</evidence>
<evidence type="ECO:0000256" key="2">
    <source>
        <dbReference type="ARBA" id="ARBA00022741"/>
    </source>
</evidence>
<keyword evidence="10" id="KW-0472">Membrane</keyword>
<protein>
    <submittedName>
        <fullName evidence="14">Protein kinase</fullName>
    </submittedName>
</protein>
<evidence type="ECO:0000256" key="1">
    <source>
        <dbReference type="ARBA" id="ARBA00022679"/>
    </source>
</evidence>
<evidence type="ECO:0000313" key="15">
    <source>
        <dbReference type="Proteomes" id="UP000749040"/>
    </source>
</evidence>
<dbReference type="InterPro" id="IPR010982">
    <property type="entry name" value="Lambda_DNA-bd_dom_sf"/>
</dbReference>
<feature type="compositionally biased region" description="Basic and acidic residues" evidence="9">
    <location>
        <begin position="107"/>
        <end position="134"/>
    </location>
</feature>
<accession>A0ABS2U029</accession>
<feature type="active site" description="Nucleophile" evidence="7">
    <location>
        <position position="731"/>
    </location>
</feature>
<dbReference type="PANTHER" id="PTHR43289">
    <property type="entry name" value="MITOGEN-ACTIVATED PROTEIN KINASE KINASE KINASE 20-RELATED"/>
    <property type="match status" value="1"/>
</dbReference>
<feature type="region of interest" description="Disordered" evidence="9">
    <location>
        <begin position="51"/>
        <end position="139"/>
    </location>
</feature>
<comment type="similarity">
    <text evidence="7">Belongs to the glycosyl hydrolase 26 family.</text>
</comment>
<dbReference type="SMART" id="SM00220">
    <property type="entry name" value="S_TKc"/>
    <property type="match status" value="1"/>
</dbReference>
<keyword evidence="5 8" id="KW-0067">ATP-binding</keyword>
<dbReference type="PROSITE" id="PS50011">
    <property type="entry name" value="PROTEIN_KINASE_DOM"/>
    <property type="match status" value="1"/>
</dbReference>
<dbReference type="SUPFAM" id="SSF51445">
    <property type="entry name" value="(Trans)glycosidases"/>
    <property type="match status" value="1"/>
</dbReference>
<feature type="binding site" evidence="8">
    <location>
        <position position="188"/>
    </location>
    <ligand>
        <name>ATP</name>
        <dbReference type="ChEBI" id="CHEBI:30616"/>
    </ligand>
</feature>
<feature type="domain" description="GH26" evidence="13">
    <location>
        <begin position="477"/>
        <end position="793"/>
    </location>
</feature>
<dbReference type="InterPro" id="IPR001387">
    <property type="entry name" value="Cro/C1-type_HTH"/>
</dbReference>
<gene>
    <name evidence="14" type="ORF">ITX44_25725</name>
</gene>
<feature type="region of interest" description="Disordered" evidence="9">
    <location>
        <begin position="1"/>
        <end position="32"/>
    </location>
</feature>
<proteinExistence type="inferred from homology"/>
<dbReference type="SUPFAM" id="SSF47413">
    <property type="entry name" value="lambda repressor-like DNA-binding domains"/>
    <property type="match status" value="1"/>
</dbReference>
<evidence type="ECO:0000259" key="13">
    <source>
        <dbReference type="PROSITE" id="PS51764"/>
    </source>
</evidence>
<dbReference type="CDD" id="cd14014">
    <property type="entry name" value="STKc_PknB_like"/>
    <property type="match status" value="1"/>
</dbReference>
<keyword evidence="1" id="KW-0808">Transferase</keyword>
<feature type="active site" description="Proton donor" evidence="7">
    <location>
        <position position="620"/>
    </location>
</feature>
<evidence type="ECO:0000256" key="6">
    <source>
        <dbReference type="ARBA" id="ARBA00023295"/>
    </source>
</evidence>
<evidence type="ECO:0000256" key="3">
    <source>
        <dbReference type="ARBA" id="ARBA00022777"/>
    </source>
</evidence>
<dbReference type="InterPro" id="IPR022790">
    <property type="entry name" value="GH26_dom"/>
</dbReference>
<dbReference type="InterPro" id="IPR017441">
    <property type="entry name" value="Protein_kinase_ATP_BS"/>
</dbReference>
<comment type="caution">
    <text evidence="14">The sequence shown here is derived from an EMBL/GenBank/DDBJ whole genome shotgun (WGS) entry which is preliminary data.</text>
</comment>
<dbReference type="GO" id="GO:0016301">
    <property type="term" value="F:kinase activity"/>
    <property type="evidence" value="ECO:0007669"/>
    <property type="project" value="UniProtKB-KW"/>
</dbReference>
<dbReference type="Gene3D" id="3.20.20.80">
    <property type="entry name" value="Glycosidases"/>
    <property type="match status" value="1"/>
</dbReference>
<dbReference type="InterPro" id="IPR008271">
    <property type="entry name" value="Ser/Thr_kinase_AS"/>
</dbReference>
<evidence type="ECO:0000259" key="11">
    <source>
        <dbReference type="PROSITE" id="PS50011"/>
    </source>
</evidence>
<dbReference type="Gene3D" id="1.10.260.40">
    <property type="entry name" value="lambda repressor-like DNA-binding domains"/>
    <property type="match status" value="1"/>
</dbReference>
<keyword evidence="3 14" id="KW-0418">Kinase</keyword>
<dbReference type="PROSITE" id="PS00107">
    <property type="entry name" value="PROTEIN_KINASE_ATP"/>
    <property type="match status" value="1"/>
</dbReference>
<evidence type="ECO:0000256" key="10">
    <source>
        <dbReference type="SAM" id="Phobius"/>
    </source>
</evidence>
<evidence type="ECO:0000313" key="14">
    <source>
        <dbReference type="EMBL" id="MBM9507890.1"/>
    </source>
</evidence>
<keyword evidence="4 7" id="KW-0378">Hydrolase</keyword>
<evidence type="ECO:0000259" key="12">
    <source>
        <dbReference type="PROSITE" id="PS50943"/>
    </source>
</evidence>
<sequence length="793" mass="82333">MTQEELASKSGLSVRAISNLERGRTARPHPRSLEALAAALGLPETAGTAWASRLRADQARDSSSQALRQLPTAGERSPQPHTVRTAANPGLPNGEPASPEAMASPEPLERPEPLQRPEPLEGPEPAERPAHRGADPAPRPRAAMALAPLAQGDPSRIGSFRLLSRLGGGAMGEVFLAASRAGLPVAVKRVRAEYARDVVFRARFAKEVAAVEAVTGGHTPALIDADAEAERPWIATAYVPGPSLAQAVDLTGALPEPLVLALGGGIAEALAAIHAAGIVHRDLKPSNILLDRDGPKVIDFGISRALDGTALTATGMRVGTAGYTAPELAAHRQTLPAGDVFALGCLLAYAATGVTPFGEGTDAQVLYRIVHEAPDPRALACRDETLRALIEACLNKDPDARPAPQAVIKACRGAPAPGGSWLPAPLAAQSAAYGSEVAQQLARAARRRATRRVQIGLAPLLILVILAILVRVVAAPTAAKSHGADLHTLGPSSPAGSSTAHAPAQWAPPAVMLGTWTSAEGDGGYSTIAGQRPNVASTYLFWGNSFPTSFAGQAQSAGAIPFVEIEPWQGGGPSDCRYASHFPAMTTIGANGVAISRYLGAFGSAIASFGHPVIITFAREFNVSGQYPWAQGDCEGTTAAQWIKAWDTVRSDIDATAGGLAHFMWAPGPDTGGTTIDPTPYWPGASQVDMVGVGGFPNTRWGSQLGTFSGVFGPVFHEIHTLTRLPIFVAETNLAPLDGSGYQSLPGFISDLCSNGGDGVLQFQDTQALSSKQWTELDKALASDCGATTAEGD</sequence>
<feature type="compositionally biased region" description="Low complexity" evidence="9">
    <location>
        <begin position="95"/>
        <end position="106"/>
    </location>
</feature>
<dbReference type="Pfam" id="PF00069">
    <property type="entry name" value="Pkinase"/>
    <property type="match status" value="1"/>
</dbReference>
<feature type="transmembrane region" description="Helical" evidence="10">
    <location>
        <begin position="453"/>
        <end position="474"/>
    </location>
</feature>
<dbReference type="EMBL" id="JADKYB010000014">
    <property type="protein sequence ID" value="MBM9507890.1"/>
    <property type="molecule type" value="Genomic_DNA"/>
</dbReference>
<dbReference type="Gene3D" id="1.10.510.10">
    <property type="entry name" value="Transferase(Phosphotransferase) domain 1"/>
    <property type="match status" value="1"/>
</dbReference>
<evidence type="ECO:0000256" key="4">
    <source>
        <dbReference type="ARBA" id="ARBA00022801"/>
    </source>
</evidence>
<dbReference type="PROSITE" id="PS51764">
    <property type="entry name" value="GH26"/>
    <property type="match status" value="1"/>
</dbReference>
<dbReference type="SUPFAM" id="SSF56112">
    <property type="entry name" value="Protein kinase-like (PK-like)"/>
    <property type="match status" value="1"/>
</dbReference>
<evidence type="ECO:0000256" key="7">
    <source>
        <dbReference type="PROSITE-ProRule" id="PRU01100"/>
    </source>
</evidence>
<dbReference type="PANTHER" id="PTHR43289:SF34">
    <property type="entry name" value="SERINE_THREONINE-PROTEIN KINASE YBDM-RELATED"/>
    <property type="match status" value="1"/>
</dbReference>
<dbReference type="PROSITE" id="PS50943">
    <property type="entry name" value="HTH_CROC1"/>
    <property type="match status" value="1"/>
</dbReference>
<keyword evidence="2 8" id="KW-0547">Nucleotide-binding</keyword>
<dbReference type="InterPro" id="IPR017853">
    <property type="entry name" value="GH"/>
</dbReference>
<dbReference type="Gene3D" id="3.30.200.20">
    <property type="entry name" value="Phosphorylase Kinase, domain 1"/>
    <property type="match status" value="1"/>
</dbReference>
<keyword evidence="10" id="KW-1133">Transmembrane helix</keyword>
<dbReference type="Pfam" id="PF01381">
    <property type="entry name" value="HTH_3"/>
    <property type="match status" value="1"/>
</dbReference>
<name>A0ABS2U029_9ACTN</name>